<dbReference type="HOGENOM" id="CLU_1417591_0_0_1"/>
<dbReference type="RefSeq" id="XP_005837030.1">
    <property type="nucleotide sequence ID" value="XM_005836973.1"/>
</dbReference>
<proteinExistence type="predicted"/>
<sequence>MIGLSKSRLENKQAHHGNRSIFYKHSKVPGRPLSAMELRGGNLFDPGSSESSSLRRQDDLRRFEDSIAQSSLTLKWIKLLTNQNQNQELSRHAKSSFDYYDVRDAFIANAALHYSMRACSRRKISLDKLPSSSSADDLQEGHYRVRLEERRRLTCPARGPEYLTATKKKSIPPLDLSNVFPSPCSTYCSEER</sequence>
<evidence type="ECO:0000313" key="4">
    <source>
        <dbReference type="Proteomes" id="UP000011087"/>
    </source>
</evidence>
<dbReference type="Proteomes" id="UP000011087">
    <property type="component" value="Unassembled WGS sequence"/>
</dbReference>
<reference evidence="4" key="2">
    <citation type="submission" date="2012-11" db="EMBL/GenBank/DDBJ databases">
        <authorList>
            <person name="Kuo A."/>
            <person name="Curtis B.A."/>
            <person name="Tanifuji G."/>
            <person name="Burki F."/>
            <person name="Gruber A."/>
            <person name="Irimia M."/>
            <person name="Maruyama S."/>
            <person name="Arias M.C."/>
            <person name="Ball S.G."/>
            <person name="Gile G.H."/>
            <person name="Hirakawa Y."/>
            <person name="Hopkins J.F."/>
            <person name="Rensing S.A."/>
            <person name="Schmutz J."/>
            <person name="Symeonidi A."/>
            <person name="Elias M."/>
            <person name="Eveleigh R.J."/>
            <person name="Herman E.K."/>
            <person name="Klute M.J."/>
            <person name="Nakayama T."/>
            <person name="Obornik M."/>
            <person name="Reyes-Prieto A."/>
            <person name="Armbrust E.V."/>
            <person name="Aves S.J."/>
            <person name="Beiko R.G."/>
            <person name="Coutinho P."/>
            <person name="Dacks J.B."/>
            <person name="Durnford D.G."/>
            <person name="Fast N.M."/>
            <person name="Green B.R."/>
            <person name="Grisdale C."/>
            <person name="Hempe F."/>
            <person name="Henrissat B."/>
            <person name="Hoppner M.P."/>
            <person name="Ishida K.-I."/>
            <person name="Kim E."/>
            <person name="Koreny L."/>
            <person name="Kroth P.G."/>
            <person name="Liu Y."/>
            <person name="Malik S.-B."/>
            <person name="Maier U.G."/>
            <person name="McRose D."/>
            <person name="Mock T."/>
            <person name="Neilson J.A."/>
            <person name="Onodera N.T."/>
            <person name="Poole A.M."/>
            <person name="Pritham E.J."/>
            <person name="Richards T.A."/>
            <person name="Rocap G."/>
            <person name="Roy S.W."/>
            <person name="Sarai C."/>
            <person name="Schaack S."/>
            <person name="Shirato S."/>
            <person name="Slamovits C.H."/>
            <person name="Spencer D.F."/>
            <person name="Suzuki S."/>
            <person name="Worden A.Z."/>
            <person name="Zauner S."/>
            <person name="Barry K."/>
            <person name="Bell C."/>
            <person name="Bharti A.K."/>
            <person name="Crow J.A."/>
            <person name="Grimwood J."/>
            <person name="Kramer R."/>
            <person name="Lindquist E."/>
            <person name="Lucas S."/>
            <person name="Salamov A."/>
            <person name="McFadden G.I."/>
            <person name="Lane C.E."/>
            <person name="Keeling P.J."/>
            <person name="Gray M.W."/>
            <person name="Grigoriev I.V."/>
            <person name="Archibald J.M."/>
        </authorList>
    </citation>
    <scope>NUCLEOTIDE SEQUENCE</scope>
    <source>
        <strain evidence="4">CCMP2712</strain>
    </source>
</reference>
<gene>
    <name evidence="2" type="ORF">GUITHDRAFT_151371</name>
</gene>
<protein>
    <submittedName>
        <fullName evidence="2 3">Uncharacterized protein</fullName>
    </submittedName>
</protein>
<evidence type="ECO:0000313" key="3">
    <source>
        <dbReference type="EnsemblProtists" id="EKX50050"/>
    </source>
</evidence>
<feature type="region of interest" description="Disordered" evidence="1">
    <location>
        <begin position="1"/>
        <end position="23"/>
    </location>
</feature>
<dbReference type="KEGG" id="gtt:GUITHDRAFT_151371"/>
<feature type="region of interest" description="Disordered" evidence="1">
    <location>
        <begin position="37"/>
        <end position="57"/>
    </location>
</feature>
<reference evidence="2 4" key="1">
    <citation type="journal article" date="2012" name="Nature">
        <title>Algal genomes reveal evolutionary mosaicism and the fate of nucleomorphs.</title>
        <authorList>
            <consortium name="DOE Joint Genome Institute"/>
            <person name="Curtis B.A."/>
            <person name="Tanifuji G."/>
            <person name="Burki F."/>
            <person name="Gruber A."/>
            <person name="Irimia M."/>
            <person name="Maruyama S."/>
            <person name="Arias M.C."/>
            <person name="Ball S.G."/>
            <person name="Gile G.H."/>
            <person name="Hirakawa Y."/>
            <person name="Hopkins J.F."/>
            <person name="Kuo A."/>
            <person name="Rensing S.A."/>
            <person name="Schmutz J."/>
            <person name="Symeonidi A."/>
            <person name="Elias M."/>
            <person name="Eveleigh R.J."/>
            <person name="Herman E.K."/>
            <person name="Klute M.J."/>
            <person name="Nakayama T."/>
            <person name="Obornik M."/>
            <person name="Reyes-Prieto A."/>
            <person name="Armbrust E.V."/>
            <person name="Aves S.J."/>
            <person name="Beiko R.G."/>
            <person name="Coutinho P."/>
            <person name="Dacks J.B."/>
            <person name="Durnford D.G."/>
            <person name="Fast N.M."/>
            <person name="Green B.R."/>
            <person name="Grisdale C.J."/>
            <person name="Hempel F."/>
            <person name="Henrissat B."/>
            <person name="Hoppner M.P."/>
            <person name="Ishida K."/>
            <person name="Kim E."/>
            <person name="Koreny L."/>
            <person name="Kroth P.G."/>
            <person name="Liu Y."/>
            <person name="Malik S.B."/>
            <person name="Maier U.G."/>
            <person name="McRose D."/>
            <person name="Mock T."/>
            <person name="Neilson J.A."/>
            <person name="Onodera N.T."/>
            <person name="Poole A.M."/>
            <person name="Pritham E.J."/>
            <person name="Richards T.A."/>
            <person name="Rocap G."/>
            <person name="Roy S.W."/>
            <person name="Sarai C."/>
            <person name="Schaack S."/>
            <person name="Shirato S."/>
            <person name="Slamovits C.H."/>
            <person name="Spencer D.F."/>
            <person name="Suzuki S."/>
            <person name="Worden A.Z."/>
            <person name="Zauner S."/>
            <person name="Barry K."/>
            <person name="Bell C."/>
            <person name="Bharti A.K."/>
            <person name="Crow J.A."/>
            <person name="Grimwood J."/>
            <person name="Kramer R."/>
            <person name="Lindquist E."/>
            <person name="Lucas S."/>
            <person name="Salamov A."/>
            <person name="McFadden G.I."/>
            <person name="Lane C.E."/>
            <person name="Keeling P.J."/>
            <person name="Gray M.W."/>
            <person name="Grigoriev I.V."/>
            <person name="Archibald J.M."/>
        </authorList>
    </citation>
    <scope>NUCLEOTIDE SEQUENCE</scope>
    <source>
        <strain evidence="2 4">CCMP2712</strain>
    </source>
</reference>
<dbReference type="EnsemblProtists" id="EKX50050">
    <property type="protein sequence ID" value="EKX50050"/>
    <property type="gene ID" value="GUITHDRAFT_151371"/>
</dbReference>
<evidence type="ECO:0000313" key="2">
    <source>
        <dbReference type="EMBL" id="EKX50050.1"/>
    </source>
</evidence>
<organism evidence="2">
    <name type="scientific">Guillardia theta (strain CCMP2712)</name>
    <name type="common">Cryptophyte</name>
    <dbReference type="NCBI Taxonomy" id="905079"/>
    <lineage>
        <taxon>Eukaryota</taxon>
        <taxon>Cryptophyceae</taxon>
        <taxon>Pyrenomonadales</taxon>
        <taxon>Geminigeraceae</taxon>
        <taxon>Guillardia</taxon>
    </lineage>
</organism>
<dbReference type="PaxDb" id="55529-EKX50050"/>
<evidence type="ECO:0000256" key="1">
    <source>
        <dbReference type="SAM" id="MobiDB-lite"/>
    </source>
</evidence>
<dbReference type="EMBL" id="JH992980">
    <property type="protein sequence ID" value="EKX50050.1"/>
    <property type="molecule type" value="Genomic_DNA"/>
</dbReference>
<keyword evidence="4" id="KW-1185">Reference proteome</keyword>
<name>L1JPC1_GUITC</name>
<dbReference type="AlphaFoldDB" id="L1JPC1"/>
<dbReference type="GeneID" id="17306527"/>
<accession>L1JPC1</accession>
<feature type="compositionally biased region" description="Basic residues" evidence="1">
    <location>
        <begin position="14"/>
        <end position="23"/>
    </location>
</feature>
<reference evidence="3" key="3">
    <citation type="submission" date="2015-06" db="UniProtKB">
        <authorList>
            <consortium name="EnsemblProtists"/>
        </authorList>
    </citation>
    <scope>IDENTIFICATION</scope>
</reference>